<accession>A0A516GK91</accession>
<dbReference type="RefSeq" id="WP_112787995.1">
    <property type="nucleotide sequence ID" value="NZ_CAJHJL010000009.1"/>
</dbReference>
<sequence>MSNTHIIAQCLISEYERITRTKFDDSELKLQKLMYFVQKTSLAFTGEPLIDETFEGWKHGPVLTSLRYYFDDIKPVRDDIKLSEMDRFIIENTICTYGQYAPWKLRELSHEETAWKNARKGLGVDDSGSRTLSIEDIKKDAAKIRLYDHQYDMYIDEFEDVEEEFVSLG</sequence>
<evidence type="ECO:0000313" key="1">
    <source>
        <dbReference type="EMBL" id="QDO91931.1"/>
    </source>
</evidence>
<protein>
    <submittedName>
        <fullName evidence="1">DUF4065 domain-containing protein</fullName>
    </submittedName>
</protein>
<name>A0A516GK91_9LACT</name>
<dbReference type="AlphaFoldDB" id="A0A516GK91"/>
<dbReference type="Pfam" id="PF13274">
    <property type="entry name" value="SocA_Panacea"/>
    <property type="match status" value="1"/>
</dbReference>
<reference evidence="1 2" key="1">
    <citation type="submission" date="2019-07" db="EMBL/GenBank/DDBJ databases">
        <title>Genome assembly of a nasal isolate of Dolosigranulum pigrum from a chronic sinusitis patient.</title>
        <authorList>
            <person name="Baig S."/>
            <person name="Overballe-Petersen S."/>
            <person name="Kaspar U."/>
            <person name="Rendboe A."/>
            <person name="de Man T."/>
            <person name="Liu C."/>
            <person name="Price L.B."/>
            <person name="Stegger M."/>
            <person name="Becker K."/>
            <person name="Skytt Andersen P."/>
        </authorList>
    </citation>
    <scope>NUCLEOTIDE SEQUENCE [LARGE SCALE GENOMIC DNA]</scope>
    <source>
        <strain evidence="1 2">83VPs-KB5</strain>
    </source>
</reference>
<dbReference type="InterPro" id="IPR025272">
    <property type="entry name" value="SocA_Panacea"/>
</dbReference>
<dbReference type="Proteomes" id="UP000315953">
    <property type="component" value="Chromosome"/>
</dbReference>
<dbReference type="KEGG" id="dpm:FNV33_07780"/>
<gene>
    <name evidence="1" type="ORF">FNV33_07780</name>
</gene>
<proteinExistence type="predicted"/>
<dbReference type="EMBL" id="CP041626">
    <property type="protein sequence ID" value="QDO91931.1"/>
    <property type="molecule type" value="Genomic_DNA"/>
</dbReference>
<organism evidence="1 2">
    <name type="scientific">Dolosigranulum pigrum</name>
    <dbReference type="NCBI Taxonomy" id="29394"/>
    <lineage>
        <taxon>Bacteria</taxon>
        <taxon>Bacillati</taxon>
        <taxon>Bacillota</taxon>
        <taxon>Bacilli</taxon>
        <taxon>Lactobacillales</taxon>
        <taxon>Carnobacteriaceae</taxon>
        <taxon>Dolosigranulum</taxon>
    </lineage>
</organism>
<evidence type="ECO:0000313" key="2">
    <source>
        <dbReference type="Proteomes" id="UP000315953"/>
    </source>
</evidence>